<accession>A0A7W7GMF3</accession>
<protein>
    <submittedName>
        <fullName evidence="1">Uncharacterized protein</fullName>
    </submittedName>
</protein>
<dbReference type="AlphaFoldDB" id="A0A7W7GMF3"/>
<sequence length="241" mass="25466">MGAYPGLQAVADRAAYYGMIRQSLLEDLLLERLGQDYTFTVDLDAGEFAFLGEAGQSVTATPTLVASVAPGPRSLLWGWAGHDVPGPEATATRDLGQQYGIDELVAPEVPFAADASHDSDAEVTALAHLAGLAAVEAVRAGVYYTFPAGGGTRGVLHLQGIEVPEPTIAEIVLRFPRVAEEFSRCQDARSAVVGLSEHLGWRLDWDGPHRSGATLHDGAGRTVAFGFDAQGRLSRVDAPSL</sequence>
<dbReference type="RefSeq" id="WP_184240904.1">
    <property type="nucleotide sequence ID" value="NZ_JACHNA010000001.1"/>
</dbReference>
<proteinExistence type="predicted"/>
<comment type="caution">
    <text evidence="1">The sequence shown here is derived from an EMBL/GenBank/DDBJ whole genome shotgun (WGS) entry which is preliminary data.</text>
</comment>
<keyword evidence="2" id="KW-1185">Reference proteome</keyword>
<dbReference type="InterPro" id="IPR049249">
    <property type="entry name" value="DUF6882"/>
</dbReference>
<dbReference type="EMBL" id="JACHNA010000001">
    <property type="protein sequence ID" value="MBB4734800.1"/>
    <property type="molecule type" value="Genomic_DNA"/>
</dbReference>
<evidence type="ECO:0000313" key="1">
    <source>
        <dbReference type="EMBL" id="MBB4734800.1"/>
    </source>
</evidence>
<evidence type="ECO:0000313" key="2">
    <source>
        <dbReference type="Proteomes" id="UP000540191"/>
    </source>
</evidence>
<dbReference type="Pfam" id="PF21813">
    <property type="entry name" value="DUF6882"/>
    <property type="match status" value="1"/>
</dbReference>
<organism evidence="1 2">
    <name type="scientific">Micrococcus cohnii</name>
    <dbReference type="NCBI Taxonomy" id="993416"/>
    <lineage>
        <taxon>Bacteria</taxon>
        <taxon>Bacillati</taxon>
        <taxon>Actinomycetota</taxon>
        <taxon>Actinomycetes</taxon>
        <taxon>Micrococcales</taxon>
        <taxon>Micrococcaceae</taxon>
        <taxon>Micrococcus</taxon>
    </lineage>
</organism>
<reference evidence="1 2" key="1">
    <citation type="submission" date="2020-08" db="EMBL/GenBank/DDBJ databases">
        <title>Sequencing the genomes of 1000 actinobacteria strains.</title>
        <authorList>
            <person name="Klenk H.-P."/>
        </authorList>
    </citation>
    <scope>NUCLEOTIDE SEQUENCE [LARGE SCALE GENOMIC DNA]</scope>
    <source>
        <strain evidence="1 2">DSM 23974</strain>
    </source>
</reference>
<name>A0A7W7GMF3_9MICC</name>
<gene>
    <name evidence="1" type="ORF">HDA30_000308</name>
</gene>
<dbReference type="Proteomes" id="UP000540191">
    <property type="component" value="Unassembled WGS sequence"/>
</dbReference>